<dbReference type="SMART" id="SM00343">
    <property type="entry name" value="ZnF_C2HC"/>
    <property type="match status" value="3"/>
</dbReference>
<keyword evidence="1" id="KW-0479">Metal-binding</keyword>
<evidence type="ECO:0000256" key="1">
    <source>
        <dbReference type="PROSITE-ProRule" id="PRU00047"/>
    </source>
</evidence>
<dbReference type="PANTHER" id="PTHR34482">
    <property type="entry name" value="DNA DAMAGE-INDUCIBLE PROTEIN 1-LIKE"/>
    <property type="match status" value="1"/>
</dbReference>
<organism evidence="4 5">
    <name type="scientific">Ficus carica</name>
    <name type="common">Common fig</name>
    <dbReference type="NCBI Taxonomy" id="3494"/>
    <lineage>
        <taxon>Eukaryota</taxon>
        <taxon>Viridiplantae</taxon>
        <taxon>Streptophyta</taxon>
        <taxon>Embryophyta</taxon>
        <taxon>Tracheophyta</taxon>
        <taxon>Spermatophyta</taxon>
        <taxon>Magnoliopsida</taxon>
        <taxon>eudicotyledons</taxon>
        <taxon>Gunneridae</taxon>
        <taxon>Pentapetalae</taxon>
        <taxon>rosids</taxon>
        <taxon>fabids</taxon>
        <taxon>Rosales</taxon>
        <taxon>Moraceae</taxon>
        <taxon>Ficeae</taxon>
        <taxon>Ficus</taxon>
    </lineage>
</organism>
<proteinExistence type="predicted"/>
<evidence type="ECO:0000313" key="4">
    <source>
        <dbReference type="EMBL" id="GMN68460.1"/>
    </source>
</evidence>
<dbReference type="Pfam" id="PF00098">
    <property type="entry name" value="zf-CCHC"/>
    <property type="match status" value="1"/>
</dbReference>
<evidence type="ECO:0000313" key="5">
    <source>
        <dbReference type="Proteomes" id="UP001187192"/>
    </source>
</evidence>
<dbReference type="InterPro" id="IPR001878">
    <property type="entry name" value="Znf_CCHC"/>
</dbReference>
<keyword evidence="5" id="KW-1185">Reference proteome</keyword>
<keyword evidence="1" id="KW-0862">Zinc</keyword>
<feature type="domain" description="CCHC-type" evidence="3">
    <location>
        <begin position="319"/>
        <end position="333"/>
    </location>
</feature>
<accession>A0AA88E6E7</accession>
<gene>
    <name evidence="4" type="ORF">TIFTF001_037516</name>
</gene>
<sequence>MEQLDAMFQTFHGAPRGPEIRDPEAHRTNVFMEFMKLKPPLFEGSSEHATAEMWLKLVKEKFDTLGVLPQYRVGFATYLFEGSVEEWWDLHMDDDDVSNLTWDEFENIFREKYVPGTQSGQLVQGGMTVAQYHAQFVELSDCDPTVVADPILRCVKFKEGLRPKIRSQVAALPMIDFSVLVAAALLTEADLIRNHGGNKGTLAHNKKVGGNKGTSAHNKKVGKKAKFHGQKKLSSSGRYEPYACNYCKQKGHGRRNCPHKPLSYKEKQRSILGLTSLDGHNSQTRPAPDQNFLGGKKDQKHSQSFQGSETKEEGRGFFCHFCAQEGHFKRNCPIRQQECTPSSGGQQKSQVSSASSGAHNCQAQPASGPGCEKDRLRGQNSQSSETKEGNRHLFHYCRQEGHIKRLCTNRQKKSALASGGQQKSEFGPTSSVHNSQTYPAPGDNLSTAFTFTSRPRGLQPQYYPKMLPQVLGFPLHGTTPLTSQASGSQFGLASLGQPASDSNLSTSFTSTPQPHALLLQYLSRLLPQVLGFQQSENTSLTPPASGGQFGSPSLGFHNSQTQLAPYMNQSVSKKVPLQGNKVAFKLKKPQPFSPPALCTRAANKIKRTGQGHVYKATKHDSIERFGQVEKQITSLRVNKNEIVYVIKLDCSTLVLCRTILSIFRGRWGCRKPFPLRPLRFLKDERTRDHKEWGSSPSSVQDVTIEERRVCVRFHFMRFAMNIEQP</sequence>
<dbReference type="PROSITE" id="PS50158">
    <property type="entry name" value="ZF_CCHC"/>
    <property type="match status" value="1"/>
</dbReference>
<dbReference type="EMBL" id="BTGU01000619">
    <property type="protein sequence ID" value="GMN68460.1"/>
    <property type="molecule type" value="Genomic_DNA"/>
</dbReference>
<dbReference type="InterPro" id="IPR005162">
    <property type="entry name" value="Retrotrans_gag_dom"/>
</dbReference>
<dbReference type="GO" id="GO:0003676">
    <property type="term" value="F:nucleic acid binding"/>
    <property type="evidence" value="ECO:0007669"/>
    <property type="project" value="InterPro"/>
</dbReference>
<feature type="region of interest" description="Disordered" evidence="2">
    <location>
        <begin position="276"/>
        <end position="309"/>
    </location>
</feature>
<evidence type="ECO:0000256" key="2">
    <source>
        <dbReference type="SAM" id="MobiDB-lite"/>
    </source>
</evidence>
<dbReference type="Proteomes" id="UP001187192">
    <property type="component" value="Unassembled WGS sequence"/>
</dbReference>
<evidence type="ECO:0000259" key="3">
    <source>
        <dbReference type="PROSITE" id="PS50158"/>
    </source>
</evidence>
<keyword evidence="1" id="KW-0863">Zinc-finger</keyword>
<comment type="caution">
    <text evidence="4">The sequence shown here is derived from an EMBL/GenBank/DDBJ whole genome shotgun (WGS) entry which is preliminary data.</text>
</comment>
<feature type="region of interest" description="Disordered" evidence="2">
    <location>
        <begin position="337"/>
        <end position="392"/>
    </location>
</feature>
<name>A0AA88E6E7_FICCA</name>
<dbReference type="SUPFAM" id="SSF57756">
    <property type="entry name" value="Retrovirus zinc finger-like domains"/>
    <property type="match status" value="2"/>
</dbReference>
<feature type="compositionally biased region" description="Polar residues" evidence="2">
    <location>
        <begin position="419"/>
        <end position="448"/>
    </location>
</feature>
<feature type="compositionally biased region" description="Basic residues" evidence="2">
    <location>
        <begin position="217"/>
        <end position="231"/>
    </location>
</feature>
<feature type="region of interest" description="Disordered" evidence="2">
    <location>
        <begin position="198"/>
        <end position="235"/>
    </location>
</feature>
<reference evidence="4" key="1">
    <citation type="submission" date="2023-07" db="EMBL/GenBank/DDBJ databases">
        <title>draft genome sequence of fig (Ficus carica).</title>
        <authorList>
            <person name="Takahashi T."/>
            <person name="Nishimura K."/>
        </authorList>
    </citation>
    <scope>NUCLEOTIDE SEQUENCE</scope>
</reference>
<dbReference type="Gene3D" id="4.10.60.10">
    <property type="entry name" value="Zinc finger, CCHC-type"/>
    <property type="match status" value="1"/>
</dbReference>
<feature type="region of interest" description="Disordered" evidence="2">
    <location>
        <begin position="412"/>
        <end position="448"/>
    </location>
</feature>
<dbReference type="AlphaFoldDB" id="A0AA88E6E7"/>
<dbReference type="Pfam" id="PF03732">
    <property type="entry name" value="Retrotrans_gag"/>
    <property type="match status" value="1"/>
</dbReference>
<feature type="compositionally biased region" description="Low complexity" evidence="2">
    <location>
        <begin position="342"/>
        <end position="357"/>
    </location>
</feature>
<protein>
    <recommendedName>
        <fullName evidence="3">CCHC-type domain-containing protein</fullName>
    </recommendedName>
</protein>
<dbReference type="GO" id="GO:0008270">
    <property type="term" value="F:zinc ion binding"/>
    <property type="evidence" value="ECO:0007669"/>
    <property type="project" value="UniProtKB-KW"/>
</dbReference>
<dbReference type="InterPro" id="IPR036875">
    <property type="entry name" value="Znf_CCHC_sf"/>
</dbReference>